<name>A0ABN9XT62_9DINO</name>
<dbReference type="Proteomes" id="UP001189429">
    <property type="component" value="Unassembled WGS sequence"/>
</dbReference>
<evidence type="ECO:0000313" key="3">
    <source>
        <dbReference type="Proteomes" id="UP001189429"/>
    </source>
</evidence>
<comment type="caution">
    <text evidence="2">The sequence shown here is derived from an EMBL/GenBank/DDBJ whole genome shotgun (WGS) entry which is preliminary data.</text>
</comment>
<evidence type="ECO:0000256" key="1">
    <source>
        <dbReference type="SAM" id="MobiDB-lite"/>
    </source>
</evidence>
<evidence type="ECO:0000313" key="2">
    <source>
        <dbReference type="EMBL" id="CAK0903200.1"/>
    </source>
</evidence>
<sequence length="583" mass="65857">MSTADTKYKKGDEVYVFYSMNKRCQRHRKYMAVLDPRHGSFRPRVGISEGWVPARVAADQEAPDKVRIEYRWPYFYTMRGQMADPPGFGREPWTELYPAPHVMPAGDPDERGAPFRALVPPGSQPELAVLAFRWGGMNEIIAPEQWGETGSSVSDLFLESFVDMAVVPQLGTDYEVWTVYVEDQTDLVKLADTVHLVFGQHHPARRAKRTVGMFFLYPTGFEENCVPNYETGEDHGAAMVDRKSLFRLMKACEKAGIPTRFPHPSNFYQQLTSKDWTHLMSVVPHLRVPPTVAMPRMLVERSCRDAAEKGIASLRALKRHQAELRGEPPEGEITKGVAKLSYSWEALDVKFWEGPRGLEEALHNLTQFIEISQEFTGQPHDCENIIVQAPAVHQRRSRPGRSWGQEFCEHDLELRMYVVDGVIESQIFTKFCKIKENREFGDFKQTFSKSQAAKDWMGGDHAAMDDGERQCRELTDHWLAWAQAQLCEMPPAIRFDYFVGRSSAGGGKAVVWTLEICELGFSMLGESKLPAKVFQAMLQSCLECSQADSAADEDQEPAKTGAEGPASKGAPDVAVPKKSRRRR</sequence>
<protein>
    <submittedName>
        <fullName evidence="2">Uncharacterized protein</fullName>
    </submittedName>
</protein>
<gene>
    <name evidence="2" type="ORF">PCOR1329_LOCUS79569</name>
</gene>
<keyword evidence="3" id="KW-1185">Reference proteome</keyword>
<feature type="region of interest" description="Disordered" evidence="1">
    <location>
        <begin position="548"/>
        <end position="583"/>
    </location>
</feature>
<organism evidence="2 3">
    <name type="scientific">Prorocentrum cordatum</name>
    <dbReference type="NCBI Taxonomy" id="2364126"/>
    <lineage>
        <taxon>Eukaryota</taxon>
        <taxon>Sar</taxon>
        <taxon>Alveolata</taxon>
        <taxon>Dinophyceae</taxon>
        <taxon>Prorocentrales</taxon>
        <taxon>Prorocentraceae</taxon>
        <taxon>Prorocentrum</taxon>
    </lineage>
</organism>
<accession>A0ABN9XT62</accession>
<dbReference type="EMBL" id="CAUYUJ010021182">
    <property type="protein sequence ID" value="CAK0903206.1"/>
    <property type="molecule type" value="Genomic_DNA"/>
</dbReference>
<proteinExistence type="predicted"/>
<reference evidence="2" key="1">
    <citation type="submission" date="2023-10" db="EMBL/GenBank/DDBJ databases">
        <authorList>
            <person name="Chen Y."/>
            <person name="Shah S."/>
            <person name="Dougan E. K."/>
            <person name="Thang M."/>
            <person name="Chan C."/>
        </authorList>
    </citation>
    <scope>NUCLEOTIDE SEQUENCE [LARGE SCALE GENOMIC DNA]</scope>
</reference>
<dbReference type="EMBL" id="CAUYUJ010021182">
    <property type="protein sequence ID" value="CAK0903200.1"/>
    <property type="molecule type" value="Genomic_DNA"/>
</dbReference>